<keyword evidence="3 6" id="KW-0689">Ribosomal protein</keyword>
<comment type="function">
    <text evidence="1 6">One of two assembly initiator proteins, it binds directly to the 5'-end of the 23S rRNA, where it nucleates assembly of the 50S subunit.</text>
</comment>
<dbReference type="RefSeq" id="YP_009510691.1">
    <property type="nucleotide sequence ID" value="NC_039140.1"/>
</dbReference>
<dbReference type="NCBIfam" id="TIGR01079">
    <property type="entry name" value="rplX_bact"/>
    <property type="match status" value="1"/>
</dbReference>
<dbReference type="InterPro" id="IPR005824">
    <property type="entry name" value="KOW"/>
</dbReference>
<dbReference type="HAMAP" id="MF_01326_B">
    <property type="entry name" value="Ribosomal_uL24_B"/>
    <property type="match status" value="1"/>
</dbReference>
<name>A0A345U7C8_9FLOR</name>
<dbReference type="CDD" id="cd06089">
    <property type="entry name" value="KOW_RPL26"/>
    <property type="match status" value="1"/>
</dbReference>
<dbReference type="GO" id="GO:0006412">
    <property type="term" value="P:translation"/>
    <property type="evidence" value="ECO:0007669"/>
    <property type="project" value="UniProtKB-UniRule"/>
</dbReference>
<proteinExistence type="inferred from homology"/>
<evidence type="ECO:0000313" key="9">
    <source>
        <dbReference type="EMBL" id="AXI96364.1"/>
    </source>
</evidence>
<dbReference type="GO" id="GO:0009507">
    <property type="term" value="C:chloroplast"/>
    <property type="evidence" value="ECO:0007669"/>
    <property type="project" value="UniProtKB-SubCell"/>
</dbReference>
<geneLocation type="chloroplast" evidence="9"/>
<protein>
    <recommendedName>
        <fullName evidence="5 6">Large ribosomal subunit protein uL24c</fullName>
    </recommendedName>
</protein>
<dbReference type="PANTHER" id="PTHR12903">
    <property type="entry name" value="MITOCHONDRIAL RIBOSOMAL PROTEIN L24"/>
    <property type="match status" value="1"/>
</dbReference>
<dbReference type="EMBL" id="MH396010">
    <property type="protein sequence ID" value="AXI96364.1"/>
    <property type="molecule type" value="Genomic_DNA"/>
</dbReference>
<dbReference type="AlphaFoldDB" id="A0A345U7C8"/>
<dbReference type="GO" id="GO:0019843">
    <property type="term" value="F:rRNA binding"/>
    <property type="evidence" value="ECO:0007669"/>
    <property type="project" value="UniProtKB-UniRule"/>
</dbReference>
<keyword evidence="4 6" id="KW-0687">Ribonucleoprotein</keyword>
<sequence>MKIKKISKKTHVKRGDTVQIISGHEKGKIGIIVKVIPKHNKVIIENLNTATKHLKPQKDNNNGKIVQIEKPINSSNVMLYNNKNS</sequence>
<keyword evidence="9" id="KW-0934">Plastid</keyword>
<dbReference type="PROSITE" id="PS01108">
    <property type="entry name" value="RIBOSOMAL_L24"/>
    <property type="match status" value="1"/>
</dbReference>
<keyword evidence="6" id="KW-0699">rRNA-binding</keyword>
<comment type="subcellular location">
    <subcellularLocation>
        <location evidence="6">Plastid</location>
        <location evidence="6">Chloroplast</location>
    </subcellularLocation>
</comment>
<comment type="subunit">
    <text evidence="6">Part of the 50S ribosomal subunit.</text>
</comment>
<evidence type="ECO:0000259" key="8">
    <source>
        <dbReference type="SMART" id="SM00739"/>
    </source>
</evidence>
<feature type="domain" description="KOW" evidence="8">
    <location>
        <begin position="11"/>
        <end position="38"/>
    </location>
</feature>
<dbReference type="GO" id="GO:0005840">
    <property type="term" value="C:ribosome"/>
    <property type="evidence" value="ECO:0007669"/>
    <property type="project" value="UniProtKB-KW"/>
</dbReference>
<comment type="similarity">
    <text evidence="2 6 7">Belongs to the universal ribosomal protein uL24 family.</text>
</comment>
<dbReference type="GO" id="GO:0003735">
    <property type="term" value="F:structural constituent of ribosome"/>
    <property type="evidence" value="ECO:0007669"/>
    <property type="project" value="InterPro"/>
</dbReference>
<organism evidence="9">
    <name type="scientific">Gracilaria ferox</name>
    <dbReference type="NCBI Taxonomy" id="1184158"/>
    <lineage>
        <taxon>Eukaryota</taxon>
        <taxon>Rhodophyta</taxon>
        <taxon>Florideophyceae</taxon>
        <taxon>Rhodymeniophycidae</taxon>
        <taxon>Gracilariales</taxon>
        <taxon>Gracilariaceae</taxon>
        <taxon>Gracilaria</taxon>
    </lineage>
</organism>
<dbReference type="SMART" id="SM00739">
    <property type="entry name" value="KOW"/>
    <property type="match status" value="1"/>
</dbReference>
<gene>
    <name evidence="6 9" type="primary">rpl24</name>
</gene>
<keyword evidence="6" id="KW-0694">RNA-binding</keyword>
<evidence type="ECO:0000256" key="4">
    <source>
        <dbReference type="ARBA" id="ARBA00023274"/>
    </source>
</evidence>
<dbReference type="GeneID" id="37623073"/>
<dbReference type="InterPro" id="IPR057264">
    <property type="entry name" value="Ribosomal_uL24_C"/>
</dbReference>
<evidence type="ECO:0000256" key="2">
    <source>
        <dbReference type="ARBA" id="ARBA00010618"/>
    </source>
</evidence>
<dbReference type="Pfam" id="PF00467">
    <property type="entry name" value="KOW"/>
    <property type="match status" value="1"/>
</dbReference>
<dbReference type="InterPro" id="IPR005825">
    <property type="entry name" value="Ribosomal_uL24_CS"/>
</dbReference>
<evidence type="ECO:0000256" key="1">
    <source>
        <dbReference type="ARBA" id="ARBA00004072"/>
    </source>
</evidence>
<evidence type="ECO:0000256" key="7">
    <source>
        <dbReference type="RuleBase" id="RU003477"/>
    </source>
</evidence>
<keyword evidence="9" id="KW-0150">Chloroplast</keyword>
<dbReference type="SUPFAM" id="SSF50104">
    <property type="entry name" value="Translation proteins SH3-like domain"/>
    <property type="match status" value="1"/>
</dbReference>
<dbReference type="InterPro" id="IPR014722">
    <property type="entry name" value="Rib_uL2_dom2"/>
</dbReference>
<dbReference type="Gene3D" id="2.30.30.30">
    <property type="match status" value="1"/>
</dbReference>
<reference evidence="9" key="1">
    <citation type="submission" date="2018-05" db="EMBL/GenBank/DDBJ databases">
        <title>Organellar genomes of Gracilariaceae.</title>
        <authorList>
            <person name="Iha C."/>
            <person name="Oliveira M.C."/>
        </authorList>
    </citation>
    <scope>NUCLEOTIDE SEQUENCE</scope>
</reference>
<accession>A0A345U7C8</accession>
<dbReference type="GO" id="GO:1990904">
    <property type="term" value="C:ribonucleoprotein complex"/>
    <property type="evidence" value="ECO:0007669"/>
    <property type="project" value="UniProtKB-KW"/>
</dbReference>
<dbReference type="InterPro" id="IPR041988">
    <property type="entry name" value="Ribosomal_uL24_KOW"/>
</dbReference>
<evidence type="ECO:0000256" key="5">
    <source>
        <dbReference type="ARBA" id="ARBA00035282"/>
    </source>
</evidence>
<dbReference type="InterPro" id="IPR008991">
    <property type="entry name" value="Translation_prot_SH3-like_sf"/>
</dbReference>
<dbReference type="InterPro" id="IPR003256">
    <property type="entry name" value="Ribosomal_uL24"/>
</dbReference>
<evidence type="ECO:0000256" key="3">
    <source>
        <dbReference type="ARBA" id="ARBA00022980"/>
    </source>
</evidence>
<dbReference type="Pfam" id="PF17136">
    <property type="entry name" value="ribosomal_L24"/>
    <property type="match status" value="1"/>
</dbReference>
<evidence type="ECO:0000256" key="6">
    <source>
        <dbReference type="HAMAP-Rule" id="MF_01326"/>
    </source>
</evidence>